<name>A0AAV4W4C1_CAEEX</name>
<comment type="caution">
    <text evidence="1">The sequence shown here is derived from an EMBL/GenBank/DDBJ whole genome shotgun (WGS) entry which is preliminary data.</text>
</comment>
<gene>
    <name evidence="1" type="ORF">CEXT_815961</name>
</gene>
<dbReference type="Proteomes" id="UP001054945">
    <property type="component" value="Unassembled WGS sequence"/>
</dbReference>
<reference evidence="1 2" key="1">
    <citation type="submission" date="2021-06" db="EMBL/GenBank/DDBJ databases">
        <title>Caerostris extrusa draft genome.</title>
        <authorList>
            <person name="Kono N."/>
            <person name="Arakawa K."/>
        </authorList>
    </citation>
    <scope>NUCLEOTIDE SEQUENCE [LARGE SCALE GENOMIC DNA]</scope>
</reference>
<proteinExistence type="predicted"/>
<sequence>MARRLSNCRRKMCRPNTSRLRRFPSLFHAGHGKDLGLMITMGLQPNQRSGTVELNMTYVSVAHHAQWPGLGESRLYRGCLEREVDDITHGLHLSKSRSQAFSLMCMVKC</sequence>
<keyword evidence="2" id="KW-1185">Reference proteome</keyword>
<organism evidence="1 2">
    <name type="scientific">Caerostris extrusa</name>
    <name type="common">Bark spider</name>
    <name type="synonym">Caerostris bankana</name>
    <dbReference type="NCBI Taxonomy" id="172846"/>
    <lineage>
        <taxon>Eukaryota</taxon>
        <taxon>Metazoa</taxon>
        <taxon>Ecdysozoa</taxon>
        <taxon>Arthropoda</taxon>
        <taxon>Chelicerata</taxon>
        <taxon>Arachnida</taxon>
        <taxon>Araneae</taxon>
        <taxon>Araneomorphae</taxon>
        <taxon>Entelegynae</taxon>
        <taxon>Araneoidea</taxon>
        <taxon>Araneidae</taxon>
        <taxon>Caerostris</taxon>
    </lineage>
</organism>
<protein>
    <submittedName>
        <fullName evidence="1">Uncharacterized protein</fullName>
    </submittedName>
</protein>
<accession>A0AAV4W4C1</accession>
<evidence type="ECO:0000313" key="2">
    <source>
        <dbReference type="Proteomes" id="UP001054945"/>
    </source>
</evidence>
<dbReference type="EMBL" id="BPLR01015645">
    <property type="protein sequence ID" value="GIY77587.1"/>
    <property type="molecule type" value="Genomic_DNA"/>
</dbReference>
<evidence type="ECO:0000313" key="1">
    <source>
        <dbReference type="EMBL" id="GIY77587.1"/>
    </source>
</evidence>
<dbReference type="AlphaFoldDB" id="A0AAV4W4C1"/>